<comment type="subcellular location">
    <subcellularLocation>
        <location evidence="1">Cell membrane</location>
        <topology evidence="1">Multi-pass membrane protein</topology>
    </subcellularLocation>
</comment>
<evidence type="ECO:0000256" key="1">
    <source>
        <dbReference type="ARBA" id="ARBA00004651"/>
    </source>
</evidence>
<dbReference type="PROSITE" id="PS50262">
    <property type="entry name" value="G_PROTEIN_RECEP_F1_2"/>
    <property type="match status" value="1"/>
</dbReference>
<dbReference type="PANTHER" id="PTHR26453">
    <property type="entry name" value="OLFACTORY RECEPTOR"/>
    <property type="match status" value="1"/>
</dbReference>
<dbReference type="Proteomes" id="UP000812440">
    <property type="component" value="Chromosome 8_10"/>
</dbReference>
<organism evidence="13 14">
    <name type="scientific">Hymenochirus boettgeri</name>
    <name type="common">Congo dwarf clawed frog</name>
    <dbReference type="NCBI Taxonomy" id="247094"/>
    <lineage>
        <taxon>Eukaryota</taxon>
        <taxon>Metazoa</taxon>
        <taxon>Chordata</taxon>
        <taxon>Craniata</taxon>
        <taxon>Vertebrata</taxon>
        <taxon>Euteleostomi</taxon>
        <taxon>Amphibia</taxon>
        <taxon>Batrachia</taxon>
        <taxon>Anura</taxon>
        <taxon>Pipoidea</taxon>
        <taxon>Pipidae</taxon>
        <taxon>Pipinae</taxon>
        <taxon>Hymenochirus</taxon>
    </lineage>
</organism>
<sequence>MYYFISVLAATEVIFMSAIHPRFLASIISADKRISFIGCFVQSFAACASGIAESNLLAFMAIDRDLAVNRPLHYSAFMTRTVCIGLSVISWIIGIIIMLVDTTLTANLHFCGPNTIDNLFCDPPSLQVLACSDISFKNVVTVVLSIIGNGVPFCIIIAAYIRIMKTITTIKSAVGKRKAFSTCSSHLIVAGLYYITVSAVYFNPNSNTFKKYITLMFTLISPVLNPFIYTLRNKDVKKALRKSKLLKIYLNFNH</sequence>
<keyword evidence="7" id="KW-0297">G-protein coupled receptor</keyword>
<accession>A0A8T2K2G6</accession>
<proteinExistence type="predicted"/>
<comment type="caution">
    <text evidence="13">The sequence shown here is derived from an EMBL/GenBank/DDBJ whole genome shotgun (WGS) entry which is preliminary data.</text>
</comment>
<evidence type="ECO:0000256" key="3">
    <source>
        <dbReference type="ARBA" id="ARBA00022606"/>
    </source>
</evidence>
<dbReference type="InterPro" id="IPR017452">
    <property type="entry name" value="GPCR_Rhodpsn_7TM"/>
</dbReference>
<evidence type="ECO:0000256" key="7">
    <source>
        <dbReference type="ARBA" id="ARBA00023040"/>
    </source>
</evidence>
<dbReference type="PRINTS" id="PR00237">
    <property type="entry name" value="GPCRRHODOPSN"/>
</dbReference>
<keyword evidence="14" id="KW-1185">Reference proteome</keyword>
<protein>
    <recommendedName>
        <fullName evidence="12">G-protein coupled receptors family 1 profile domain-containing protein</fullName>
    </recommendedName>
</protein>
<reference evidence="13" key="1">
    <citation type="thesis" date="2020" institute="ProQuest LLC" country="789 East Eisenhower Parkway, Ann Arbor, MI, USA">
        <title>Comparative Genomics and Chromosome Evolution.</title>
        <authorList>
            <person name="Mudd A.B."/>
        </authorList>
    </citation>
    <scope>NUCLEOTIDE SEQUENCE</scope>
    <source>
        <strain evidence="13">Female2</strain>
        <tissue evidence="13">Blood</tissue>
    </source>
</reference>
<keyword evidence="9" id="KW-0675">Receptor</keyword>
<name>A0A8T2K2G6_9PIPI</name>
<dbReference type="InterPro" id="IPR000725">
    <property type="entry name" value="Olfact_rcpt"/>
</dbReference>
<feature type="transmembrane region" description="Helical" evidence="11">
    <location>
        <begin position="139"/>
        <end position="161"/>
    </location>
</feature>
<keyword evidence="5" id="KW-0552">Olfaction</keyword>
<feature type="transmembrane region" description="Helical" evidence="11">
    <location>
        <begin position="34"/>
        <end position="62"/>
    </location>
</feature>
<feature type="transmembrane region" description="Helical" evidence="11">
    <location>
        <begin position="213"/>
        <end position="231"/>
    </location>
</feature>
<evidence type="ECO:0000256" key="6">
    <source>
        <dbReference type="ARBA" id="ARBA00022989"/>
    </source>
</evidence>
<dbReference type="InterPro" id="IPR000276">
    <property type="entry name" value="GPCR_Rhodpsn"/>
</dbReference>
<dbReference type="GO" id="GO:0004984">
    <property type="term" value="F:olfactory receptor activity"/>
    <property type="evidence" value="ECO:0007669"/>
    <property type="project" value="InterPro"/>
</dbReference>
<evidence type="ECO:0000256" key="8">
    <source>
        <dbReference type="ARBA" id="ARBA00023136"/>
    </source>
</evidence>
<keyword evidence="4 11" id="KW-0812">Transmembrane</keyword>
<evidence type="ECO:0000256" key="4">
    <source>
        <dbReference type="ARBA" id="ARBA00022692"/>
    </source>
</evidence>
<evidence type="ECO:0000259" key="12">
    <source>
        <dbReference type="PROSITE" id="PS50262"/>
    </source>
</evidence>
<dbReference type="GO" id="GO:0005886">
    <property type="term" value="C:plasma membrane"/>
    <property type="evidence" value="ECO:0007669"/>
    <property type="project" value="UniProtKB-SubCell"/>
</dbReference>
<keyword evidence="3" id="KW-0716">Sensory transduction</keyword>
<feature type="domain" description="G-protein coupled receptors family 1 profile" evidence="12">
    <location>
        <begin position="1"/>
        <end position="229"/>
    </location>
</feature>
<dbReference type="GO" id="GO:0004930">
    <property type="term" value="F:G protein-coupled receptor activity"/>
    <property type="evidence" value="ECO:0007669"/>
    <property type="project" value="UniProtKB-KW"/>
</dbReference>
<evidence type="ECO:0000256" key="11">
    <source>
        <dbReference type="SAM" id="Phobius"/>
    </source>
</evidence>
<evidence type="ECO:0000256" key="10">
    <source>
        <dbReference type="ARBA" id="ARBA00023224"/>
    </source>
</evidence>
<dbReference type="FunFam" id="1.20.1070.10:FF:000015">
    <property type="entry name" value="Olfactory receptor"/>
    <property type="match status" value="1"/>
</dbReference>
<dbReference type="OrthoDB" id="5950740at2759"/>
<dbReference type="PRINTS" id="PR00245">
    <property type="entry name" value="OLFACTORYR"/>
</dbReference>
<feature type="transmembrane region" description="Helical" evidence="11">
    <location>
        <begin position="82"/>
        <end position="100"/>
    </location>
</feature>
<gene>
    <name evidence="13" type="ORF">GDO86_016450</name>
</gene>
<dbReference type="EMBL" id="JAACNH010000003">
    <property type="protein sequence ID" value="KAG8449790.1"/>
    <property type="molecule type" value="Genomic_DNA"/>
</dbReference>
<keyword evidence="10" id="KW-0807">Transducer</keyword>
<dbReference type="Gene3D" id="1.20.1070.10">
    <property type="entry name" value="Rhodopsin 7-helix transmembrane proteins"/>
    <property type="match status" value="1"/>
</dbReference>
<keyword evidence="2" id="KW-1003">Cell membrane</keyword>
<evidence type="ECO:0000313" key="13">
    <source>
        <dbReference type="EMBL" id="KAG8449790.1"/>
    </source>
</evidence>
<evidence type="ECO:0000256" key="2">
    <source>
        <dbReference type="ARBA" id="ARBA00022475"/>
    </source>
</evidence>
<dbReference type="SUPFAM" id="SSF81321">
    <property type="entry name" value="Family A G protein-coupled receptor-like"/>
    <property type="match status" value="1"/>
</dbReference>
<evidence type="ECO:0000313" key="14">
    <source>
        <dbReference type="Proteomes" id="UP000812440"/>
    </source>
</evidence>
<keyword evidence="8 11" id="KW-0472">Membrane</keyword>
<keyword evidence="6 11" id="KW-1133">Transmembrane helix</keyword>
<dbReference type="AlphaFoldDB" id="A0A8T2K2G6"/>
<dbReference type="Pfam" id="PF13853">
    <property type="entry name" value="7tm_4"/>
    <property type="match status" value="1"/>
</dbReference>
<evidence type="ECO:0000256" key="5">
    <source>
        <dbReference type="ARBA" id="ARBA00022725"/>
    </source>
</evidence>
<evidence type="ECO:0000256" key="9">
    <source>
        <dbReference type="ARBA" id="ARBA00023170"/>
    </source>
</evidence>
<feature type="transmembrane region" description="Helical" evidence="11">
    <location>
        <begin position="182"/>
        <end position="201"/>
    </location>
</feature>